<sequence>MRRGPGRLGGLLGAALTAAVVAAPVASASAEQLCGDLGAAWDGARCSTVVTSQRNATRLIWFDLPAAQLDDPTAGPPLSNYYHRLMDGWRQSAADSPRESSAFATYRVYHGPGGVRSVIVHETFEPFGMQANNAFRSFVFDMGQGRRLMLADLFKPGVDPMVALPPATVPFLPAALDAAAPPHAPGTYPFTVEEFTPSPRGPGYTGEYRSFALDGDQLLLFLPDAPMLREDPSPQDRLVWSMDGGTVQVRVPLAALADSLRPEYGGS</sequence>
<feature type="signal peptide" evidence="1">
    <location>
        <begin position="1"/>
        <end position="22"/>
    </location>
</feature>
<protein>
    <submittedName>
        <fullName evidence="2">Uncharacterized protein</fullName>
    </submittedName>
</protein>
<dbReference type="STRING" id="1798.AWC30_05630"/>
<comment type="caution">
    <text evidence="2">The sequence shown here is derived from an EMBL/GenBank/DDBJ whole genome shotgun (WGS) entry which is preliminary data.</text>
</comment>
<evidence type="ECO:0000313" key="2">
    <source>
        <dbReference type="EMBL" id="ORX07037.1"/>
    </source>
</evidence>
<organism evidence="2 3">
    <name type="scientific">Mycolicibacillus trivialis</name>
    <dbReference type="NCBI Taxonomy" id="1798"/>
    <lineage>
        <taxon>Bacteria</taxon>
        <taxon>Bacillati</taxon>
        <taxon>Actinomycetota</taxon>
        <taxon>Actinomycetes</taxon>
        <taxon>Mycobacteriales</taxon>
        <taxon>Mycobacteriaceae</taxon>
        <taxon>Mycolicibacillus</taxon>
    </lineage>
</organism>
<proteinExistence type="predicted"/>
<accession>A0A1X2EN28</accession>
<reference evidence="2 3" key="1">
    <citation type="submission" date="2016-01" db="EMBL/GenBank/DDBJ databases">
        <title>The new phylogeny of the genus Mycobacterium.</title>
        <authorList>
            <person name="Tarcisio F."/>
            <person name="Conor M."/>
            <person name="Antonella G."/>
            <person name="Elisabetta G."/>
            <person name="Giulia F.S."/>
            <person name="Sara T."/>
            <person name="Anna F."/>
            <person name="Clotilde B."/>
            <person name="Roberto B."/>
            <person name="Veronica D.S."/>
            <person name="Fabio R."/>
            <person name="Monica P."/>
            <person name="Olivier J."/>
            <person name="Enrico T."/>
            <person name="Nicola S."/>
        </authorList>
    </citation>
    <scope>NUCLEOTIDE SEQUENCE [LARGE SCALE GENOMIC DNA]</scope>
    <source>
        <strain evidence="2 3">DSM 44153</strain>
    </source>
</reference>
<dbReference type="AlphaFoldDB" id="A0A1X2EN28"/>
<keyword evidence="1" id="KW-0732">Signal</keyword>
<dbReference type="RefSeq" id="WP_085109151.1">
    <property type="nucleotide sequence ID" value="NZ_JACKSN010000030.1"/>
</dbReference>
<feature type="chain" id="PRO_5039427809" evidence="1">
    <location>
        <begin position="23"/>
        <end position="267"/>
    </location>
</feature>
<gene>
    <name evidence="2" type="ORF">AWC30_05630</name>
</gene>
<name>A0A1X2EN28_9MYCO</name>
<dbReference type="OrthoDB" id="4760130at2"/>
<evidence type="ECO:0000313" key="3">
    <source>
        <dbReference type="Proteomes" id="UP000193090"/>
    </source>
</evidence>
<dbReference type="Proteomes" id="UP000193090">
    <property type="component" value="Unassembled WGS sequence"/>
</dbReference>
<dbReference type="EMBL" id="LQPZ01000013">
    <property type="protein sequence ID" value="ORX07037.1"/>
    <property type="molecule type" value="Genomic_DNA"/>
</dbReference>
<keyword evidence="3" id="KW-1185">Reference proteome</keyword>
<evidence type="ECO:0000256" key="1">
    <source>
        <dbReference type="SAM" id="SignalP"/>
    </source>
</evidence>